<keyword evidence="2" id="KW-0812">Transmembrane</keyword>
<feature type="transmembrane region" description="Helical" evidence="2">
    <location>
        <begin position="186"/>
        <end position="211"/>
    </location>
</feature>
<comment type="subcellular location">
    <subcellularLocation>
        <location evidence="1">Membrane</location>
        <topology evidence="1">Multi-pass membrane protein</topology>
    </subcellularLocation>
</comment>
<feature type="transmembrane region" description="Helical" evidence="2">
    <location>
        <begin position="218"/>
        <end position="239"/>
    </location>
</feature>
<feature type="transmembrane region" description="Helical" evidence="2">
    <location>
        <begin position="427"/>
        <end position="448"/>
    </location>
</feature>
<dbReference type="AlphaFoldDB" id="A0A8W8L1G5"/>
<evidence type="ECO:0000259" key="3">
    <source>
        <dbReference type="PROSITE" id="PS50850"/>
    </source>
</evidence>
<dbReference type="SUPFAM" id="SSF103473">
    <property type="entry name" value="MFS general substrate transporter"/>
    <property type="match status" value="1"/>
</dbReference>
<dbReference type="Proteomes" id="UP000005408">
    <property type="component" value="Unassembled WGS sequence"/>
</dbReference>
<keyword evidence="5" id="KW-1185">Reference proteome</keyword>
<protein>
    <recommendedName>
        <fullName evidence="3">Major facilitator superfamily (MFS) profile domain-containing protein</fullName>
    </recommendedName>
</protein>
<dbReference type="PROSITE" id="PS50850">
    <property type="entry name" value="MFS"/>
    <property type="match status" value="1"/>
</dbReference>
<feature type="transmembrane region" description="Helical" evidence="2">
    <location>
        <begin position="492"/>
        <end position="512"/>
    </location>
</feature>
<organism evidence="4 5">
    <name type="scientific">Magallana gigas</name>
    <name type="common">Pacific oyster</name>
    <name type="synonym">Crassostrea gigas</name>
    <dbReference type="NCBI Taxonomy" id="29159"/>
    <lineage>
        <taxon>Eukaryota</taxon>
        <taxon>Metazoa</taxon>
        <taxon>Spiralia</taxon>
        <taxon>Lophotrochozoa</taxon>
        <taxon>Mollusca</taxon>
        <taxon>Bivalvia</taxon>
        <taxon>Autobranchia</taxon>
        <taxon>Pteriomorphia</taxon>
        <taxon>Ostreida</taxon>
        <taxon>Ostreoidea</taxon>
        <taxon>Ostreidae</taxon>
        <taxon>Magallana</taxon>
    </lineage>
</organism>
<feature type="transmembrane region" description="Helical" evidence="2">
    <location>
        <begin position="460"/>
        <end position="480"/>
    </location>
</feature>
<feature type="transmembrane region" description="Helical" evidence="2">
    <location>
        <begin position="161"/>
        <end position="180"/>
    </location>
</feature>
<feature type="transmembrane region" description="Helical" evidence="2">
    <location>
        <begin position="583"/>
        <end position="602"/>
    </location>
</feature>
<evidence type="ECO:0000256" key="1">
    <source>
        <dbReference type="ARBA" id="ARBA00004141"/>
    </source>
</evidence>
<evidence type="ECO:0000313" key="5">
    <source>
        <dbReference type="Proteomes" id="UP000005408"/>
    </source>
</evidence>
<feature type="transmembrane region" description="Helical" evidence="2">
    <location>
        <begin position="551"/>
        <end position="571"/>
    </location>
</feature>
<dbReference type="InterPro" id="IPR011701">
    <property type="entry name" value="MFS"/>
</dbReference>
<feature type="transmembrane region" description="Helical" evidence="2">
    <location>
        <begin position="251"/>
        <end position="272"/>
    </location>
</feature>
<dbReference type="GO" id="GO:0008028">
    <property type="term" value="F:monocarboxylic acid transmembrane transporter activity"/>
    <property type="evidence" value="ECO:0007669"/>
    <property type="project" value="TreeGrafter"/>
</dbReference>
<dbReference type="EnsemblMetazoa" id="G25497.15">
    <property type="protein sequence ID" value="G25497.15:cds"/>
    <property type="gene ID" value="G25497"/>
</dbReference>
<dbReference type="PANTHER" id="PTHR11360:SF286">
    <property type="entry name" value="GH22266P"/>
    <property type="match status" value="1"/>
</dbReference>
<sequence>MHAIDPATFCLASKVLLPVQFYVVYSISCFHLPCGVISTIPALSSHGHGNECVYTLNIEIDQMANTKNESVANGKSPSSEDSAPGPPDGGWGWVVTFSSFMISFLVDGVCFTFGLLFTEFLEYFGESKGKTSLLGSVLNGAYLSLGPVVAAFCNRFGCRRVAIAGGITAFLGFFLCSFSPNLDVMIFLYGFVGGAGFGFMYLPSIVMVGYYFEKKRAFATGIAVCGSGIGGFVFAPLTAFLLEKFSWQGTLWILSALVLNGVVCAQAFRPLYEKKKAEKKCSKSIKSKDQALKPFSALDLELCEKHPIYKCRSVEAVHETNGKNDTVVRLAQSQDISTLLDVKHRHERHHSDTLKPLARKDIFYSGSLKNIPHTVEGGARARVSTHSLPHNNQDDVESVGDDENACSKVAKSLASSFDFSLLKSPTFILYGTSCFLCMFGFFIPFNFLPDLAKDLKLDKTQGALLISIIGVSNTVARLVVGFVTDRPWANSLVINNLALMIGGITTFAVPFYNSFAVLIIYSIVFGASIAAFVSLRSIIMVELMGIERLTNAFGLVVLCQGLSSFMGSPIAGSLSDQTGTYNITFYLAGVTMFLAGALCVPLRRVARWEGLQTTVIQTEVTGDEPEQSPMLNEKSQ</sequence>
<dbReference type="CDD" id="cd17352">
    <property type="entry name" value="MFS_MCT_SLC16"/>
    <property type="match status" value="1"/>
</dbReference>
<reference evidence="4" key="1">
    <citation type="submission" date="2022-08" db="UniProtKB">
        <authorList>
            <consortium name="EnsemblMetazoa"/>
        </authorList>
    </citation>
    <scope>IDENTIFICATION</scope>
    <source>
        <strain evidence="4">05x7-T-G4-1.051#20</strain>
    </source>
</reference>
<proteinExistence type="predicted"/>
<dbReference type="InterPro" id="IPR050327">
    <property type="entry name" value="Proton-linked_MCT"/>
</dbReference>
<keyword evidence="2" id="KW-1133">Transmembrane helix</keyword>
<feature type="domain" description="Major facilitator superfamily (MFS) profile" evidence="3">
    <location>
        <begin position="91"/>
        <end position="607"/>
    </location>
</feature>
<keyword evidence="2" id="KW-0472">Membrane</keyword>
<evidence type="ECO:0000256" key="2">
    <source>
        <dbReference type="SAM" id="Phobius"/>
    </source>
</evidence>
<dbReference type="InterPro" id="IPR036259">
    <property type="entry name" value="MFS_trans_sf"/>
</dbReference>
<feature type="transmembrane region" description="Helical" evidence="2">
    <location>
        <begin position="91"/>
        <end position="117"/>
    </location>
</feature>
<dbReference type="Pfam" id="PF07690">
    <property type="entry name" value="MFS_1"/>
    <property type="match status" value="2"/>
</dbReference>
<name>A0A8W8L1G5_MAGGI</name>
<accession>A0A8W8L1G5</accession>
<feature type="transmembrane region" description="Helical" evidence="2">
    <location>
        <begin position="518"/>
        <end position="539"/>
    </location>
</feature>
<dbReference type="PANTHER" id="PTHR11360">
    <property type="entry name" value="MONOCARBOXYLATE TRANSPORTER"/>
    <property type="match status" value="1"/>
</dbReference>
<dbReference type="GO" id="GO:0016020">
    <property type="term" value="C:membrane"/>
    <property type="evidence" value="ECO:0007669"/>
    <property type="project" value="UniProtKB-SubCell"/>
</dbReference>
<dbReference type="Gene3D" id="1.20.1250.20">
    <property type="entry name" value="MFS general substrate transporter like domains"/>
    <property type="match status" value="2"/>
</dbReference>
<dbReference type="InterPro" id="IPR020846">
    <property type="entry name" value="MFS_dom"/>
</dbReference>
<evidence type="ECO:0000313" key="4">
    <source>
        <dbReference type="EnsemblMetazoa" id="G25497.15:cds"/>
    </source>
</evidence>